<dbReference type="EMBL" id="BLXT01001916">
    <property type="protein sequence ID" value="GFN89138.1"/>
    <property type="molecule type" value="Genomic_DNA"/>
</dbReference>
<proteinExistence type="predicted"/>
<organism evidence="2 3">
    <name type="scientific">Plakobranchus ocellatus</name>
    <dbReference type="NCBI Taxonomy" id="259542"/>
    <lineage>
        <taxon>Eukaryota</taxon>
        <taxon>Metazoa</taxon>
        <taxon>Spiralia</taxon>
        <taxon>Lophotrochozoa</taxon>
        <taxon>Mollusca</taxon>
        <taxon>Gastropoda</taxon>
        <taxon>Heterobranchia</taxon>
        <taxon>Euthyneura</taxon>
        <taxon>Panpulmonata</taxon>
        <taxon>Sacoglossa</taxon>
        <taxon>Placobranchoidea</taxon>
        <taxon>Plakobranchidae</taxon>
        <taxon>Plakobranchus</taxon>
    </lineage>
</organism>
<feature type="compositionally biased region" description="Low complexity" evidence="1">
    <location>
        <begin position="50"/>
        <end position="74"/>
    </location>
</feature>
<reference evidence="2 3" key="1">
    <citation type="journal article" date="2021" name="Elife">
        <title>Chloroplast acquisition without the gene transfer in kleptoplastic sea slugs, Plakobranchus ocellatus.</title>
        <authorList>
            <person name="Maeda T."/>
            <person name="Takahashi S."/>
            <person name="Yoshida T."/>
            <person name="Shimamura S."/>
            <person name="Takaki Y."/>
            <person name="Nagai Y."/>
            <person name="Toyoda A."/>
            <person name="Suzuki Y."/>
            <person name="Arimoto A."/>
            <person name="Ishii H."/>
            <person name="Satoh N."/>
            <person name="Nishiyama T."/>
            <person name="Hasebe M."/>
            <person name="Maruyama T."/>
            <person name="Minagawa J."/>
            <person name="Obokata J."/>
            <person name="Shigenobu S."/>
        </authorList>
    </citation>
    <scope>NUCLEOTIDE SEQUENCE [LARGE SCALE GENOMIC DNA]</scope>
</reference>
<feature type="region of interest" description="Disordered" evidence="1">
    <location>
        <begin position="44"/>
        <end position="94"/>
    </location>
</feature>
<evidence type="ECO:0000256" key="1">
    <source>
        <dbReference type="SAM" id="MobiDB-lite"/>
    </source>
</evidence>
<evidence type="ECO:0000313" key="2">
    <source>
        <dbReference type="EMBL" id="GFN89138.1"/>
    </source>
</evidence>
<protein>
    <submittedName>
        <fullName evidence="2">Uncharacterized protein</fullName>
    </submittedName>
</protein>
<comment type="caution">
    <text evidence="2">The sequence shown here is derived from an EMBL/GenBank/DDBJ whole genome shotgun (WGS) entry which is preliminary data.</text>
</comment>
<keyword evidence="3" id="KW-1185">Reference proteome</keyword>
<accession>A0AAV3Z541</accession>
<evidence type="ECO:0000313" key="3">
    <source>
        <dbReference type="Proteomes" id="UP000735302"/>
    </source>
</evidence>
<dbReference type="Proteomes" id="UP000735302">
    <property type="component" value="Unassembled WGS sequence"/>
</dbReference>
<feature type="compositionally biased region" description="Basic and acidic residues" evidence="1">
    <location>
        <begin position="76"/>
        <end position="87"/>
    </location>
</feature>
<dbReference type="AlphaFoldDB" id="A0AAV3Z541"/>
<sequence>MLSGEKRSWHTNEQFQARQLREGIIWSLVAAKLAQLHLKTVSTRTRTTRTRTTTTTTRRTRTTTTTTTRTTTTTNEDFHQHQQHNYDKNPQTLHSDHFATSELGFRTHSVGRQQRVSEMFGFDPVTQ</sequence>
<name>A0AAV3Z541_9GAST</name>
<gene>
    <name evidence="2" type="ORF">PoB_001564400</name>
</gene>